<dbReference type="InterPro" id="IPR051477">
    <property type="entry name" value="Expansin_CellWall"/>
</dbReference>
<feature type="region of interest" description="Disordered" evidence="2">
    <location>
        <begin position="94"/>
        <end position="199"/>
    </location>
</feature>
<dbReference type="STRING" id="983965.A0A2T4BZG1"/>
<feature type="compositionally biased region" description="Pro residues" evidence="2">
    <location>
        <begin position="152"/>
        <end position="176"/>
    </location>
</feature>
<keyword evidence="1 3" id="KW-0732">Signal</keyword>
<reference evidence="4 5" key="1">
    <citation type="submission" date="2016-07" db="EMBL/GenBank/DDBJ databases">
        <title>Multiple horizontal gene transfer events from other fungi enriched the ability of initially mycotrophic Trichoderma (Ascomycota) to feed on dead plant biomass.</title>
        <authorList>
            <consortium name="DOE Joint Genome Institute"/>
            <person name="Aerts A."/>
            <person name="Atanasova L."/>
            <person name="Chenthamara K."/>
            <person name="Zhang J."/>
            <person name="Grujic M."/>
            <person name="Henrissat B."/>
            <person name="Kuo A."/>
            <person name="Salamov A."/>
            <person name="Lipzen A."/>
            <person name="Labutti K."/>
            <person name="Barry K."/>
            <person name="Miao Y."/>
            <person name="Rahimi M.J."/>
            <person name="Shen Q."/>
            <person name="Grigoriev I.V."/>
            <person name="Kubicek C.P."/>
            <person name="Druzhinina I.S."/>
        </authorList>
    </citation>
    <scope>NUCLEOTIDE SEQUENCE [LARGE SCALE GENOMIC DNA]</scope>
    <source>
        <strain evidence="4 5">ATCC 18648</strain>
    </source>
</reference>
<keyword evidence="5" id="KW-1185">Reference proteome</keyword>
<dbReference type="PANTHER" id="PTHR31836">
    <property type="match status" value="1"/>
</dbReference>
<feature type="compositionally biased region" description="Low complexity" evidence="2">
    <location>
        <begin position="94"/>
        <end position="106"/>
    </location>
</feature>
<evidence type="ECO:0000313" key="4">
    <source>
        <dbReference type="EMBL" id="PTB74698.1"/>
    </source>
</evidence>
<feature type="chain" id="PRO_5015538688" description="RlpA-like protein double-psi beta-barrel domain-containing protein" evidence="3">
    <location>
        <begin position="18"/>
        <end position="302"/>
    </location>
</feature>
<dbReference type="OrthoDB" id="623670at2759"/>
<dbReference type="Proteomes" id="UP000240760">
    <property type="component" value="Unassembled WGS sequence"/>
</dbReference>
<evidence type="ECO:0000313" key="5">
    <source>
        <dbReference type="Proteomes" id="UP000240760"/>
    </source>
</evidence>
<feature type="signal peptide" evidence="3">
    <location>
        <begin position="1"/>
        <end position="17"/>
    </location>
</feature>
<organism evidence="4 5">
    <name type="scientific">Trichoderma longibrachiatum ATCC 18648</name>
    <dbReference type="NCBI Taxonomy" id="983965"/>
    <lineage>
        <taxon>Eukaryota</taxon>
        <taxon>Fungi</taxon>
        <taxon>Dikarya</taxon>
        <taxon>Ascomycota</taxon>
        <taxon>Pezizomycotina</taxon>
        <taxon>Sordariomycetes</taxon>
        <taxon>Hypocreomycetidae</taxon>
        <taxon>Hypocreales</taxon>
        <taxon>Hypocreaceae</taxon>
        <taxon>Trichoderma</taxon>
    </lineage>
</organism>
<sequence length="302" mass="30775">MKSVAVASALLVAAAAAQPHHGHHARFHAHGHKHAARDVVVTETEWHTDTVYVTEVVDSTYTYWVQDGKTSSVAPAETTASATLSVSAGEFFEPTSTAEQATSTSQAPPPPETTTAAASSVFTPPPPPPQTTSEAPVVVSVPPPVVHTTSAAPPPPPPVVETPTPSPSPSPSPSPLPSVKAPSPPANVDTGSSSSGGSVGTYSGDITYYTIGLGSCGDDDTGKDQSENVVAIAVGLMGAISNGNPMCGKTITIHGGGKTTTATVKDKCMGCAEHDIDVSEKVFLELFGSLDGGREPVSWSFN</sequence>
<accession>A0A2T4BZG1</accession>
<dbReference type="PANTHER" id="PTHR31836:SF28">
    <property type="entry name" value="SRCR DOMAIN-CONTAINING PROTEIN-RELATED"/>
    <property type="match status" value="1"/>
</dbReference>
<proteinExistence type="predicted"/>
<evidence type="ECO:0008006" key="6">
    <source>
        <dbReference type="Google" id="ProtNLM"/>
    </source>
</evidence>
<feature type="compositionally biased region" description="Low complexity" evidence="2">
    <location>
        <begin position="177"/>
        <end position="199"/>
    </location>
</feature>
<dbReference type="PRINTS" id="PR01217">
    <property type="entry name" value="PRICHEXTENSN"/>
</dbReference>
<evidence type="ECO:0000256" key="2">
    <source>
        <dbReference type="SAM" id="MobiDB-lite"/>
    </source>
</evidence>
<dbReference type="SUPFAM" id="SSF50685">
    <property type="entry name" value="Barwin-like endoglucanases"/>
    <property type="match status" value="1"/>
</dbReference>
<feature type="compositionally biased region" description="Low complexity" evidence="2">
    <location>
        <begin position="131"/>
        <end position="151"/>
    </location>
</feature>
<dbReference type="CDD" id="cd22191">
    <property type="entry name" value="DPBB_RlpA_EXP_N-like"/>
    <property type="match status" value="1"/>
</dbReference>
<protein>
    <recommendedName>
        <fullName evidence="6">RlpA-like protein double-psi beta-barrel domain-containing protein</fullName>
    </recommendedName>
</protein>
<dbReference type="Gene3D" id="2.40.40.10">
    <property type="entry name" value="RlpA-like domain"/>
    <property type="match status" value="1"/>
</dbReference>
<dbReference type="EMBL" id="KZ679135">
    <property type="protein sequence ID" value="PTB74698.1"/>
    <property type="molecule type" value="Genomic_DNA"/>
</dbReference>
<dbReference type="AlphaFoldDB" id="A0A2T4BZG1"/>
<evidence type="ECO:0000256" key="1">
    <source>
        <dbReference type="ARBA" id="ARBA00022729"/>
    </source>
</evidence>
<feature type="compositionally biased region" description="Low complexity" evidence="2">
    <location>
        <begin position="113"/>
        <end position="122"/>
    </location>
</feature>
<name>A0A2T4BZG1_TRILO</name>
<evidence type="ECO:0000256" key="3">
    <source>
        <dbReference type="SAM" id="SignalP"/>
    </source>
</evidence>
<dbReference type="InterPro" id="IPR036908">
    <property type="entry name" value="RlpA-like_sf"/>
</dbReference>
<gene>
    <name evidence="4" type="ORF">M440DRAFT_1403202</name>
</gene>